<evidence type="ECO:0000259" key="3">
    <source>
        <dbReference type="Pfam" id="PF02397"/>
    </source>
</evidence>
<protein>
    <submittedName>
        <fullName evidence="5">Sugar transferase</fullName>
    </submittedName>
</protein>
<dbReference type="GO" id="GO:0016780">
    <property type="term" value="F:phosphotransferase activity, for other substituted phosphate groups"/>
    <property type="evidence" value="ECO:0007669"/>
    <property type="project" value="TreeGrafter"/>
</dbReference>
<keyword evidence="2" id="KW-1133">Transmembrane helix</keyword>
<evidence type="ECO:0000313" key="8">
    <source>
        <dbReference type="Proteomes" id="UP000473681"/>
    </source>
</evidence>
<dbReference type="Pfam" id="PF02397">
    <property type="entry name" value="Bac_transf"/>
    <property type="match status" value="1"/>
</dbReference>
<comment type="similarity">
    <text evidence="1">Belongs to the bacterial sugar transferase family.</text>
</comment>
<evidence type="ECO:0000313" key="5">
    <source>
        <dbReference type="EMBL" id="NFF87359.1"/>
    </source>
</evidence>
<evidence type="ECO:0000256" key="2">
    <source>
        <dbReference type="SAM" id="Phobius"/>
    </source>
</evidence>
<dbReference type="Proteomes" id="UP000476820">
    <property type="component" value="Unassembled WGS sequence"/>
</dbReference>
<evidence type="ECO:0000313" key="6">
    <source>
        <dbReference type="EMBL" id="NFN34502.1"/>
    </source>
</evidence>
<dbReference type="PANTHER" id="PTHR30576:SF20">
    <property type="entry name" value="QUINOVOSAMINEPHOSPHOTRANSFERAE-RELATED"/>
    <property type="match status" value="1"/>
</dbReference>
<dbReference type="Proteomes" id="UP000472355">
    <property type="component" value="Unassembled WGS sequence"/>
</dbReference>
<sequence length="201" mass="23091">MNNFNKIVKRIFDFVCSTLGIIILSPIFILLSIMIKTGSDGPVFFKQIRVGEDGKDFEILKFRTMVVDAEKLGKQITVGNDNRITKIGSFLRKYKLDELPQLINVFKGDMSLVGPRPEVPRYVNMYNEEQRKVLEVKPGITDLASIRYKDENALLGKAENPEEFYINTIMPDKLALNLEYINKSNVFFDIYIIVKTILKCI</sequence>
<evidence type="ECO:0000256" key="1">
    <source>
        <dbReference type="ARBA" id="ARBA00006464"/>
    </source>
</evidence>
<dbReference type="InterPro" id="IPR003362">
    <property type="entry name" value="Bact_transf"/>
</dbReference>
<dbReference type="PANTHER" id="PTHR30576">
    <property type="entry name" value="COLANIC BIOSYNTHESIS UDP-GLUCOSE LIPID CARRIER TRANSFERASE"/>
    <property type="match status" value="1"/>
</dbReference>
<reference evidence="8 9" key="2">
    <citation type="submission" date="2019-04" db="EMBL/GenBank/DDBJ databases">
        <title>Genome sequencing of Clostridium botulinum Groups I-IV and Clostridium butyricum.</title>
        <authorList>
            <person name="Brunt J."/>
            <person name="Van Vliet A.H.M."/>
            <person name="Stringer S.C."/>
            <person name="Carter A.T."/>
            <person name="Peck M.W."/>
        </authorList>
    </citation>
    <scope>NUCLEOTIDE SEQUENCE [LARGE SCALE GENOMIC DNA]</scope>
    <source>
        <strain evidence="5 9">1605</strain>
        <strain evidence="6 8">CB-K-33E</strain>
    </source>
</reference>
<evidence type="ECO:0000313" key="4">
    <source>
        <dbReference type="EMBL" id="NFA43869.1"/>
    </source>
</evidence>
<evidence type="ECO:0000313" key="9">
    <source>
        <dbReference type="Proteomes" id="UP000476820"/>
    </source>
</evidence>
<feature type="transmembrane region" description="Helical" evidence="2">
    <location>
        <begin position="12"/>
        <end position="35"/>
    </location>
</feature>
<comment type="caution">
    <text evidence="5">The sequence shown here is derived from an EMBL/GenBank/DDBJ whole genome shotgun (WGS) entry which is preliminary data.</text>
</comment>
<dbReference type="RefSeq" id="WP_012450261.1">
    <property type="nucleotide sequence ID" value="NZ_CP010520.1"/>
</dbReference>
<dbReference type="EMBL" id="SGKU01000052">
    <property type="protein sequence ID" value="NFA43869.1"/>
    <property type="molecule type" value="Genomic_DNA"/>
</dbReference>
<evidence type="ECO:0000313" key="7">
    <source>
        <dbReference type="Proteomes" id="UP000472355"/>
    </source>
</evidence>
<gene>
    <name evidence="4" type="ORF">EXM65_15170</name>
    <name evidence="5" type="ORF">FC774_05655</name>
    <name evidence="6" type="ORF">FDB51_05015</name>
</gene>
<keyword evidence="2" id="KW-0812">Transmembrane</keyword>
<keyword evidence="2" id="KW-0472">Membrane</keyword>
<accession>A0A0L9Y738</accession>
<dbReference type="Proteomes" id="UP000473681">
    <property type="component" value="Unassembled WGS sequence"/>
</dbReference>
<dbReference type="AlphaFoldDB" id="A0A0L9Y738"/>
<dbReference type="OrthoDB" id="9808602at2"/>
<proteinExistence type="inferred from homology"/>
<keyword evidence="5" id="KW-0808">Transferase</keyword>
<feature type="domain" description="Bacterial sugar transferase" evidence="3">
    <location>
        <begin position="9"/>
        <end position="200"/>
    </location>
</feature>
<dbReference type="EMBL" id="SWVK01000005">
    <property type="protein sequence ID" value="NFN34502.1"/>
    <property type="molecule type" value="Genomic_DNA"/>
</dbReference>
<dbReference type="EMBL" id="SWOV01000010">
    <property type="protein sequence ID" value="NFF87359.1"/>
    <property type="molecule type" value="Genomic_DNA"/>
</dbReference>
<organism evidence="5 9">
    <name type="scientific">Clostridium botulinum</name>
    <dbReference type="NCBI Taxonomy" id="1491"/>
    <lineage>
        <taxon>Bacteria</taxon>
        <taxon>Bacillati</taxon>
        <taxon>Bacillota</taxon>
        <taxon>Clostridia</taxon>
        <taxon>Eubacteriales</taxon>
        <taxon>Clostridiaceae</taxon>
        <taxon>Clostridium</taxon>
    </lineage>
</organism>
<reference evidence="4 7" key="1">
    <citation type="submission" date="2019-02" db="EMBL/GenBank/DDBJ databases">
        <title>Genome sequencing of Clostridium botulinum clinical isolates.</title>
        <authorList>
            <person name="Brunt J."/>
            <person name="Van Vliet A.H.M."/>
            <person name="Stringer S.C."/>
            <person name="Grant K.A."/>
            <person name="Carter A.C."/>
            <person name="Peck M.W."/>
        </authorList>
    </citation>
    <scope>NUCLEOTIDE SEQUENCE [LARGE SCALE GENOMIC DNA]</scope>
    <source>
        <strain evidence="4 7">H113700579</strain>
    </source>
</reference>
<name>A0A0L9Y738_CLOBO</name>